<dbReference type="SUPFAM" id="SSF52374">
    <property type="entry name" value="Nucleotidylyl transferase"/>
    <property type="match status" value="1"/>
</dbReference>
<dbReference type="InterPro" id="IPR014729">
    <property type="entry name" value="Rossmann-like_a/b/a_fold"/>
</dbReference>
<evidence type="ECO:0000313" key="13">
    <source>
        <dbReference type="EMBL" id="KON88726.1"/>
    </source>
</evidence>
<evidence type="ECO:0000256" key="5">
    <source>
        <dbReference type="ARBA" id="ARBA00022643"/>
    </source>
</evidence>
<dbReference type="PANTHER" id="PTHR22749">
    <property type="entry name" value="RIBOFLAVIN KINASE/FMN ADENYLYLTRANSFERASE"/>
    <property type="match status" value="1"/>
</dbReference>
<evidence type="ECO:0000313" key="14">
    <source>
        <dbReference type="Proteomes" id="UP000037109"/>
    </source>
</evidence>
<keyword evidence="4" id="KW-0285">Flavoprotein</keyword>
<dbReference type="GO" id="GO:0003919">
    <property type="term" value="F:FMN adenylyltransferase activity"/>
    <property type="evidence" value="ECO:0007669"/>
    <property type="project" value="UniProtKB-EC"/>
</dbReference>
<keyword evidence="14" id="KW-1185">Reference proteome</keyword>
<dbReference type="NCBIfam" id="TIGR00125">
    <property type="entry name" value="cyt_tran_rel"/>
    <property type="match status" value="1"/>
</dbReference>
<comment type="pathway">
    <text evidence="1">Cofactor biosynthesis; FAD biosynthesis; FAD from FMN: step 1/1.</text>
</comment>
<dbReference type="Pfam" id="PF06574">
    <property type="entry name" value="FAD_syn"/>
    <property type="match status" value="1"/>
</dbReference>
<keyword evidence="6" id="KW-0808">Transferase</keyword>
<dbReference type="GO" id="GO:0006747">
    <property type="term" value="P:FAD biosynthetic process"/>
    <property type="evidence" value="ECO:0007669"/>
    <property type="project" value="UniProtKB-UniPathway"/>
</dbReference>
<protein>
    <recommendedName>
        <fullName evidence="3">FAD synthase</fullName>
        <ecNumber evidence="3">2.7.7.2</ecNumber>
    </recommendedName>
</protein>
<dbReference type="GO" id="GO:0005524">
    <property type="term" value="F:ATP binding"/>
    <property type="evidence" value="ECO:0007669"/>
    <property type="project" value="UniProtKB-KW"/>
</dbReference>
<keyword evidence="8" id="KW-0547">Nucleotide-binding</keyword>
<dbReference type="AlphaFoldDB" id="A0A0M0GGZ8"/>
<dbReference type="GO" id="GO:0009231">
    <property type="term" value="P:riboflavin biosynthetic process"/>
    <property type="evidence" value="ECO:0007669"/>
    <property type="project" value="InterPro"/>
</dbReference>
<evidence type="ECO:0000256" key="9">
    <source>
        <dbReference type="ARBA" id="ARBA00022827"/>
    </source>
</evidence>
<name>A0A0M0GGZ8_SPOGL</name>
<dbReference type="RefSeq" id="WP_053436105.1">
    <property type="nucleotide sequence ID" value="NZ_LGUF01000007.1"/>
</dbReference>
<evidence type="ECO:0000256" key="6">
    <source>
        <dbReference type="ARBA" id="ARBA00022679"/>
    </source>
</evidence>
<evidence type="ECO:0000256" key="4">
    <source>
        <dbReference type="ARBA" id="ARBA00022630"/>
    </source>
</evidence>
<feature type="domain" description="FAD synthetase" evidence="12">
    <location>
        <begin position="14"/>
        <end position="155"/>
    </location>
</feature>
<dbReference type="UniPathway" id="UPA00277">
    <property type="reaction ID" value="UER00407"/>
</dbReference>
<dbReference type="Gene3D" id="3.40.50.620">
    <property type="entry name" value="HUPs"/>
    <property type="match status" value="1"/>
</dbReference>
<comment type="similarity">
    <text evidence="2">Belongs to the RibF family.</text>
</comment>
<dbReference type="GO" id="GO:0009398">
    <property type="term" value="P:FMN biosynthetic process"/>
    <property type="evidence" value="ECO:0007669"/>
    <property type="project" value="TreeGrafter"/>
</dbReference>
<evidence type="ECO:0000256" key="1">
    <source>
        <dbReference type="ARBA" id="ARBA00004726"/>
    </source>
</evidence>
<evidence type="ECO:0000256" key="10">
    <source>
        <dbReference type="ARBA" id="ARBA00022840"/>
    </source>
</evidence>
<sequence>MEAHIYSSLTLPCSVIAIGAFDGVHRGHQEVIKQAVKRGEFLNAPSLVYTFDPPPRVYFQGAHMLSSIHEKLPKLENLGVDHVVFAHFDHVYAQLSAGDFINTLSKLNPLEIIVGEDFRFGKNREGDIHLLKKYFPVRVIEPVCCSIGNRISSTRIRQLLSKGEVQSSNSLLGWPAGD</sequence>
<evidence type="ECO:0000256" key="8">
    <source>
        <dbReference type="ARBA" id="ARBA00022741"/>
    </source>
</evidence>
<evidence type="ECO:0000259" key="12">
    <source>
        <dbReference type="Pfam" id="PF06574"/>
    </source>
</evidence>
<dbReference type="PANTHER" id="PTHR22749:SF6">
    <property type="entry name" value="RIBOFLAVIN KINASE"/>
    <property type="match status" value="1"/>
</dbReference>
<dbReference type="STRING" id="1459.AF332_19270"/>
<evidence type="ECO:0000256" key="7">
    <source>
        <dbReference type="ARBA" id="ARBA00022695"/>
    </source>
</evidence>
<organism evidence="13 14">
    <name type="scientific">Sporosarcina globispora</name>
    <name type="common">Bacillus globisporus</name>
    <dbReference type="NCBI Taxonomy" id="1459"/>
    <lineage>
        <taxon>Bacteria</taxon>
        <taxon>Bacillati</taxon>
        <taxon>Bacillota</taxon>
        <taxon>Bacilli</taxon>
        <taxon>Bacillales</taxon>
        <taxon>Caryophanaceae</taxon>
        <taxon>Sporosarcina</taxon>
    </lineage>
</organism>
<dbReference type="PATRIC" id="fig|1459.3.peg.4245"/>
<dbReference type="CDD" id="cd02064">
    <property type="entry name" value="FAD_synthetase_N"/>
    <property type="match status" value="1"/>
</dbReference>
<proteinExistence type="inferred from homology"/>
<dbReference type="Proteomes" id="UP000037109">
    <property type="component" value="Unassembled WGS sequence"/>
</dbReference>
<dbReference type="InterPro" id="IPR023468">
    <property type="entry name" value="Riboflavin_kinase"/>
</dbReference>
<evidence type="ECO:0000256" key="2">
    <source>
        <dbReference type="ARBA" id="ARBA00010214"/>
    </source>
</evidence>
<dbReference type="EC" id="2.7.7.2" evidence="3"/>
<gene>
    <name evidence="13" type="ORF">AF332_19270</name>
</gene>
<reference evidence="14" key="1">
    <citation type="submission" date="2015-07" db="EMBL/GenBank/DDBJ databases">
        <title>Fjat-10036 dsm4.</title>
        <authorList>
            <person name="Liu B."/>
            <person name="Wang J."/>
            <person name="Zhu Y."/>
            <person name="Liu G."/>
            <person name="Chen Q."/>
            <person name="Chen Z."/>
            <person name="Lan J."/>
            <person name="Che J."/>
            <person name="Ge C."/>
            <person name="Shi H."/>
            <person name="Pan Z."/>
            <person name="Liu X."/>
        </authorList>
    </citation>
    <scope>NUCLEOTIDE SEQUENCE [LARGE SCALE GENOMIC DNA]</scope>
    <source>
        <strain evidence="14">DSM 4</strain>
    </source>
</reference>
<dbReference type="InterPro" id="IPR004821">
    <property type="entry name" value="Cyt_trans-like"/>
</dbReference>
<keyword evidence="10" id="KW-0067">ATP-binding</keyword>
<dbReference type="GO" id="GO:0008531">
    <property type="term" value="F:riboflavin kinase activity"/>
    <property type="evidence" value="ECO:0007669"/>
    <property type="project" value="TreeGrafter"/>
</dbReference>
<comment type="caution">
    <text evidence="13">The sequence shown here is derived from an EMBL/GenBank/DDBJ whole genome shotgun (WGS) entry which is preliminary data.</text>
</comment>
<keyword evidence="5" id="KW-0288">FMN</keyword>
<accession>A0A0M0GGZ8</accession>
<keyword evidence="9" id="KW-0274">FAD</keyword>
<dbReference type="InterPro" id="IPR015864">
    <property type="entry name" value="FAD_synthase"/>
</dbReference>
<evidence type="ECO:0000256" key="11">
    <source>
        <dbReference type="ARBA" id="ARBA00049494"/>
    </source>
</evidence>
<comment type="catalytic activity">
    <reaction evidence="11">
        <text>FMN + ATP + H(+) = FAD + diphosphate</text>
        <dbReference type="Rhea" id="RHEA:17237"/>
        <dbReference type="ChEBI" id="CHEBI:15378"/>
        <dbReference type="ChEBI" id="CHEBI:30616"/>
        <dbReference type="ChEBI" id="CHEBI:33019"/>
        <dbReference type="ChEBI" id="CHEBI:57692"/>
        <dbReference type="ChEBI" id="CHEBI:58210"/>
        <dbReference type="EC" id="2.7.7.2"/>
    </reaction>
</comment>
<keyword evidence="7" id="KW-0548">Nucleotidyltransferase</keyword>
<dbReference type="OrthoDB" id="9802794at2"/>
<dbReference type="EMBL" id="LGUF01000007">
    <property type="protein sequence ID" value="KON88726.1"/>
    <property type="molecule type" value="Genomic_DNA"/>
</dbReference>
<evidence type="ECO:0000256" key="3">
    <source>
        <dbReference type="ARBA" id="ARBA00012393"/>
    </source>
</evidence>
<dbReference type="FunFam" id="3.40.50.620:FF:000021">
    <property type="entry name" value="Riboflavin biosynthesis protein"/>
    <property type="match status" value="1"/>
</dbReference>